<evidence type="ECO:0000256" key="1">
    <source>
        <dbReference type="SAM" id="MobiDB-lite"/>
    </source>
</evidence>
<evidence type="ECO:0000313" key="3">
    <source>
        <dbReference type="Proteomes" id="UP000570595"/>
    </source>
</evidence>
<protein>
    <submittedName>
        <fullName evidence="2">Uncharacterized protein</fullName>
    </submittedName>
</protein>
<organism evidence="2 3">
    <name type="scientific">Perkinsus olseni</name>
    <name type="common">Perkinsus atlanticus</name>
    <dbReference type="NCBI Taxonomy" id="32597"/>
    <lineage>
        <taxon>Eukaryota</taxon>
        <taxon>Sar</taxon>
        <taxon>Alveolata</taxon>
        <taxon>Perkinsozoa</taxon>
        <taxon>Perkinsea</taxon>
        <taxon>Perkinsida</taxon>
        <taxon>Perkinsidae</taxon>
        <taxon>Perkinsus</taxon>
    </lineage>
</organism>
<dbReference type="EMBL" id="JABAHT010002890">
    <property type="protein sequence ID" value="KAF4646790.1"/>
    <property type="molecule type" value="Genomic_DNA"/>
</dbReference>
<evidence type="ECO:0000313" key="2">
    <source>
        <dbReference type="EMBL" id="KAF4646790.1"/>
    </source>
</evidence>
<sequence>CPIEDVITFDRSTRQKLSSMARQYTTMYNCSYSHAVLWVLKETPDPSNLATLMRNMREEDESKQPRTADGMCPKSYQECELVKRKDCPFKPGQHRGYNSRGKGKGQSAKGKGKGRKGKGSKGYSADRDQQRDQKNE</sequence>
<dbReference type="AlphaFoldDB" id="A0A7J6KIK3"/>
<comment type="caution">
    <text evidence="2">The sequence shown here is derived from an EMBL/GenBank/DDBJ whole genome shotgun (WGS) entry which is preliminary data.</text>
</comment>
<feature type="region of interest" description="Disordered" evidence="1">
    <location>
        <begin position="87"/>
        <end position="136"/>
    </location>
</feature>
<feature type="compositionally biased region" description="Basic and acidic residues" evidence="1">
    <location>
        <begin position="124"/>
        <end position="136"/>
    </location>
</feature>
<feature type="non-terminal residue" evidence="2">
    <location>
        <position position="1"/>
    </location>
</feature>
<name>A0A7J6KIK3_PEROL</name>
<proteinExistence type="predicted"/>
<accession>A0A7J6KIK3</accession>
<reference evidence="2 3" key="1">
    <citation type="submission" date="2020-04" db="EMBL/GenBank/DDBJ databases">
        <title>Perkinsus olseni comparative genomics.</title>
        <authorList>
            <person name="Bogema D.R."/>
        </authorList>
    </citation>
    <scope>NUCLEOTIDE SEQUENCE [LARGE SCALE GENOMIC DNA]</scope>
    <source>
        <strain evidence="2">ATCC PRA-179</strain>
    </source>
</reference>
<dbReference type="Proteomes" id="UP000570595">
    <property type="component" value="Unassembled WGS sequence"/>
</dbReference>
<feature type="compositionally biased region" description="Basic residues" evidence="1">
    <location>
        <begin position="110"/>
        <end position="119"/>
    </location>
</feature>
<gene>
    <name evidence="2" type="ORF">FOZ61_005139</name>
</gene>